<comment type="caution">
    <text evidence="2">The sequence shown here is derived from an EMBL/GenBank/DDBJ whole genome shotgun (WGS) entry which is preliminary data.</text>
</comment>
<dbReference type="EMBL" id="JAWDGP010008072">
    <property type="protein sequence ID" value="KAK3691899.1"/>
    <property type="molecule type" value="Genomic_DNA"/>
</dbReference>
<keyword evidence="3" id="KW-1185">Reference proteome</keyword>
<protein>
    <submittedName>
        <fullName evidence="2">Uncharacterized protein</fullName>
    </submittedName>
</protein>
<feature type="transmembrane region" description="Helical" evidence="1">
    <location>
        <begin position="38"/>
        <end position="59"/>
    </location>
</feature>
<keyword evidence="1" id="KW-0472">Membrane</keyword>
<organism evidence="2 3">
    <name type="scientific">Elysia crispata</name>
    <name type="common">lettuce slug</name>
    <dbReference type="NCBI Taxonomy" id="231223"/>
    <lineage>
        <taxon>Eukaryota</taxon>
        <taxon>Metazoa</taxon>
        <taxon>Spiralia</taxon>
        <taxon>Lophotrochozoa</taxon>
        <taxon>Mollusca</taxon>
        <taxon>Gastropoda</taxon>
        <taxon>Heterobranchia</taxon>
        <taxon>Euthyneura</taxon>
        <taxon>Panpulmonata</taxon>
        <taxon>Sacoglossa</taxon>
        <taxon>Placobranchoidea</taxon>
        <taxon>Plakobranchidae</taxon>
        <taxon>Elysia</taxon>
    </lineage>
</organism>
<dbReference type="Proteomes" id="UP001283361">
    <property type="component" value="Unassembled WGS sequence"/>
</dbReference>
<keyword evidence="1" id="KW-0812">Transmembrane</keyword>
<reference evidence="2" key="1">
    <citation type="journal article" date="2023" name="G3 (Bethesda)">
        <title>A reference genome for the long-term kleptoplast-retaining sea slug Elysia crispata morphotype clarki.</title>
        <authorList>
            <person name="Eastman K.E."/>
            <person name="Pendleton A.L."/>
            <person name="Shaikh M.A."/>
            <person name="Suttiyut T."/>
            <person name="Ogas R."/>
            <person name="Tomko P."/>
            <person name="Gavelis G."/>
            <person name="Widhalm J.R."/>
            <person name="Wisecaver J.H."/>
        </authorList>
    </citation>
    <scope>NUCLEOTIDE SEQUENCE</scope>
    <source>
        <strain evidence="2">ECLA1</strain>
    </source>
</reference>
<keyword evidence="1" id="KW-1133">Transmembrane helix</keyword>
<accession>A0AAE0XEP6</accession>
<proteinExistence type="predicted"/>
<sequence length="101" mass="10917">MQELLLMEELKQLAANVYEAFSQDPTATTNLATPTTTMLLLLLLILLLLLLLLLSLSLTTISTNIFTTRTVDQQQACGANKYARCGGAAEPVTTLKTFGLA</sequence>
<name>A0AAE0XEP6_9GAST</name>
<gene>
    <name evidence="2" type="ORF">RRG08_058328</name>
</gene>
<evidence type="ECO:0000256" key="1">
    <source>
        <dbReference type="SAM" id="Phobius"/>
    </source>
</evidence>
<dbReference type="AlphaFoldDB" id="A0AAE0XEP6"/>
<evidence type="ECO:0000313" key="2">
    <source>
        <dbReference type="EMBL" id="KAK3691899.1"/>
    </source>
</evidence>
<evidence type="ECO:0000313" key="3">
    <source>
        <dbReference type="Proteomes" id="UP001283361"/>
    </source>
</evidence>